<dbReference type="RefSeq" id="WP_135838753.1">
    <property type="nucleotide sequence ID" value="NZ_SRRO01000001.1"/>
</dbReference>
<reference evidence="1 2" key="1">
    <citation type="submission" date="2019-04" db="EMBL/GenBank/DDBJ databases">
        <title>Three New Species of Nocardioides, Nocardioides euryhalodurans sp. nov., Nocardioides seonyuensis sp. nov. and Nocardioides eburneoflavus sp. nov. Isolated from Soil.</title>
        <authorList>
            <person name="Roh S.G."/>
            <person name="Lee C."/>
            <person name="Kim M.-K."/>
            <person name="Kim S.B."/>
        </authorList>
    </citation>
    <scope>NUCLEOTIDE SEQUENCE [LARGE SCALE GENOMIC DNA]</scope>
    <source>
        <strain evidence="1 2">MMS17-SY213</strain>
    </source>
</reference>
<keyword evidence="2" id="KW-1185">Reference proteome</keyword>
<evidence type="ECO:0000313" key="2">
    <source>
        <dbReference type="Proteomes" id="UP000297496"/>
    </source>
</evidence>
<protein>
    <submittedName>
        <fullName evidence="1">Uncharacterized protein</fullName>
    </submittedName>
</protein>
<dbReference type="EMBL" id="SRRO01000001">
    <property type="protein sequence ID" value="TGN64226.1"/>
    <property type="molecule type" value="Genomic_DNA"/>
</dbReference>
<organism evidence="1 2">
    <name type="scientific">Nocardioides eburneiflavus</name>
    <dbReference type="NCBI Taxonomy" id="2518372"/>
    <lineage>
        <taxon>Bacteria</taxon>
        <taxon>Bacillati</taxon>
        <taxon>Actinomycetota</taxon>
        <taxon>Actinomycetes</taxon>
        <taxon>Propionibacteriales</taxon>
        <taxon>Nocardioidaceae</taxon>
        <taxon>Nocardioides</taxon>
    </lineage>
</organism>
<evidence type="ECO:0000313" key="1">
    <source>
        <dbReference type="EMBL" id="TGN64226.1"/>
    </source>
</evidence>
<dbReference type="Proteomes" id="UP000297496">
    <property type="component" value="Unassembled WGS sequence"/>
</dbReference>
<dbReference type="AlphaFoldDB" id="A0A4Z1CA14"/>
<name>A0A4Z1CA14_9ACTN</name>
<accession>A0A4Z1CA14</accession>
<sequence length="92" mass="10448">MWFWKRKTREHREPKALWGRRLAAILDVPEDAIEADDIHLVAGGAIVHLWPTPAGALVDHPRIDERLANVAPEFMIDPNSAADHFIGLIPRR</sequence>
<gene>
    <name evidence="1" type="ORF">EXE59_09870</name>
</gene>
<proteinExistence type="predicted"/>
<comment type="caution">
    <text evidence="1">The sequence shown here is derived from an EMBL/GenBank/DDBJ whole genome shotgun (WGS) entry which is preliminary data.</text>
</comment>